<evidence type="ECO:0000256" key="3">
    <source>
        <dbReference type="ARBA" id="ARBA00022597"/>
    </source>
</evidence>
<keyword evidence="4" id="KW-0677">Repeat</keyword>
<keyword evidence="10" id="KW-1185">Reference proteome</keyword>
<sequence length="507" mass="55412">MNDIHPFLEARGIGKSFLGITALDNVDFTLRSGEIHALLGENGAGKSTLIKILTGVYTRDTGTMKLDGRDVAPGNVGEAQELGIGTVYQEVNLLENLTVAENLFLGRQPRRFGLVDRGEMRRRAEALLRNYGLTIDVDSLLSSYSIAIRQIIAIARAVDLSGRVLVLDEPTASLDSHEVEMVFAVLRKLRDRGLGIIIITHFLNQVYDVADRVTVLRNGAMVGTRELASLPRMELISMMLGRELQHVTRDHDALDETVENGTAPIRFNDYGKRGSVAPFDLEIRPGEVVGVAGLLGSGRTETAFLLFGIDRADHGTASIDGKEVRISSPETAIDHGFGFCPEERKTDGIIGDFSVSENIALALQARQGWAKPLSTRQKAELADRFIRSLDIRPPDPDRPIKFLSGGNQQKAILARWLATEPRLLILDEPTRGIDIGAHTEILRMIEQLCADGMSLIVISSELEELTAVAHRVIVLADRRHVAELKGSQITADNIMAAIADPGRTEAA</sequence>
<evidence type="ECO:0000313" key="10">
    <source>
        <dbReference type="Proteomes" id="UP001549031"/>
    </source>
</evidence>
<reference evidence="9 10" key="1">
    <citation type="submission" date="2024-06" db="EMBL/GenBank/DDBJ databases">
        <title>Genomic Encyclopedia of Type Strains, Phase IV (KMG-IV): sequencing the most valuable type-strain genomes for metagenomic binning, comparative biology and taxonomic classification.</title>
        <authorList>
            <person name="Goeker M."/>
        </authorList>
    </citation>
    <scope>NUCLEOTIDE SEQUENCE [LARGE SCALE GENOMIC DNA]</scope>
    <source>
        <strain evidence="9 10">DSM 105042</strain>
    </source>
</reference>
<dbReference type="PANTHER" id="PTHR43790:SF9">
    <property type="entry name" value="GALACTOFURANOSE TRANSPORTER ATP-BINDING PROTEIN YTFR"/>
    <property type="match status" value="1"/>
</dbReference>
<dbReference type="Pfam" id="PF00005">
    <property type="entry name" value="ABC_tran"/>
    <property type="match status" value="2"/>
</dbReference>
<gene>
    <name evidence="9" type="ORF">ABID21_001194</name>
</gene>
<dbReference type="RefSeq" id="WP_247243205.1">
    <property type="nucleotide sequence ID" value="NZ_JALJRA010000004.1"/>
</dbReference>
<keyword evidence="2" id="KW-0813">Transport</keyword>
<name>A0ABV2H3U8_9HYPH</name>
<dbReference type="InterPro" id="IPR003593">
    <property type="entry name" value="AAA+_ATPase"/>
</dbReference>
<dbReference type="InterPro" id="IPR050107">
    <property type="entry name" value="ABC_carbohydrate_import_ATPase"/>
</dbReference>
<dbReference type="SUPFAM" id="SSF52540">
    <property type="entry name" value="P-loop containing nucleoside triphosphate hydrolases"/>
    <property type="match status" value="2"/>
</dbReference>
<evidence type="ECO:0000256" key="4">
    <source>
        <dbReference type="ARBA" id="ARBA00022737"/>
    </source>
</evidence>
<evidence type="ECO:0000256" key="1">
    <source>
        <dbReference type="ARBA" id="ARBA00005417"/>
    </source>
</evidence>
<feature type="domain" description="ABC transporter" evidence="8">
    <location>
        <begin position="248"/>
        <end position="502"/>
    </location>
</feature>
<dbReference type="Gene3D" id="3.40.50.300">
    <property type="entry name" value="P-loop containing nucleotide triphosphate hydrolases"/>
    <property type="match status" value="2"/>
</dbReference>
<dbReference type="PROSITE" id="PS50893">
    <property type="entry name" value="ABC_TRANSPORTER_2"/>
    <property type="match status" value="2"/>
</dbReference>
<dbReference type="PANTHER" id="PTHR43790">
    <property type="entry name" value="CARBOHYDRATE TRANSPORT ATP-BINDING PROTEIN MG119-RELATED"/>
    <property type="match status" value="1"/>
</dbReference>
<dbReference type="Proteomes" id="UP001549031">
    <property type="component" value="Unassembled WGS sequence"/>
</dbReference>
<dbReference type="PROSITE" id="PS00211">
    <property type="entry name" value="ABC_TRANSPORTER_1"/>
    <property type="match status" value="1"/>
</dbReference>
<dbReference type="InterPro" id="IPR027417">
    <property type="entry name" value="P-loop_NTPase"/>
</dbReference>
<evidence type="ECO:0000259" key="8">
    <source>
        <dbReference type="PROSITE" id="PS50893"/>
    </source>
</evidence>
<organism evidence="9 10">
    <name type="scientific">Pseudorhizobium tarimense</name>
    <dbReference type="NCBI Taxonomy" id="1079109"/>
    <lineage>
        <taxon>Bacteria</taxon>
        <taxon>Pseudomonadati</taxon>
        <taxon>Pseudomonadota</taxon>
        <taxon>Alphaproteobacteria</taxon>
        <taxon>Hyphomicrobiales</taxon>
        <taxon>Rhizobiaceae</taxon>
        <taxon>Rhizobium/Agrobacterium group</taxon>
        <taxon>Pseudorhizobium</taxon>
    </lineage>
</organism>
<keyword evidence="6 9" id="KW-0067">ATP-binding</keyword>
<proteinExistence type="inferred from homology"/>
<dbReference type="EMBL" id="JBEPLJ010000004">
    <property type="protein sequence ID" value="MET3585092.1"/>
    <property type="molecule type" value="Genomic_DNA"/>
</dbReference>
<comment type="similarity">
    <text evidence="1">Belongs to the ABC transporter superfamily.</text>
</comment>
<evidence type="ECO:0000256" key="2">
    <source>
        <dbReference type="ARBA" id="ARBA00022448"/>
    </source>
</evidence>
<evidence type="ECO:0000256" key="6">
    <source>
        <dbReference type="ARBA" id="ARBA00022840"/>
    </source>
</evidence>
<evidence type="ECO:0000256" key="5">
    <source>
        <dbReference type="ARBA" id="ARBA00022741"/>
    </source>
</evidence>
<evidence type="ECO:0000313" key="9">
    <source>
        <dbReference type="EMBL" id="MET3585092.1"/>
    </source>
</evidence>
<protein>
    <submittedName>
        <fullName evidence="9">Simple sugar transport system ATP-binding protein</fullName>
    </submittedName>
</protein>
<comment type="caution">
    <text evidence="9">The sequence shown here is derived from an EMBL/GenBank/DDBJ whole genome shotgun (WGS) entry which is preliminary data.</text>
</comment>
<keyword evidence="7" id="KW-0472">Membrane</keyword>
<dbReference type="InterPro" id="IPR017871">
    <property type="entry name" value="ABC_transporter-like_CS"/>
</dbReference>
<dbReference type="SMART" id="SM00382">
    <property type="entry name" value="AAA"/>
    <property type="match status" value="2"/>
</dbReference>
<dbReference type="InterPro" id="IPR003439">
    <property type="entry name" value="ABC_transporter-like_ATP-bd"/>
</dbReference>
<accession>A0ABV2H3U8</accession>
<evidence type="ECO:0000256" key="7">
    <source>
        <dbReference type="ARBA" id="ARBA00023136"/>
    </source>
</evidence>
<keyword evidence="3 9" id="KW-0762">Sugar transport</keyword>
<dbReference type="GO" id="GO:0005524">
    <property type="term" value="F:ATP binding"/>
    <property type="evidence" value="ECO:0007669"/>
    <property type="project" value="UniProtKB-KW"/>
</dbReference>
<dbReference type="CDD" id="cd03216">
    <property type="entry name" value="ABC_Carb_Monos_I"/>
    <property type="match status" value="1"/>
</dbReference>
<keyword evidence="5" id="KW-0547">Nucleotide-binding</keyword>
<feature type="domain" description="ABC transporter" evidence="8">
    <location>
        <begin position="8"/>
        <end position="243"/>
    </location>
</feature>
<dbReference type="CDD" id="cd03215">
    <property type="entry name" value="ABC_Carb_Monos_II"/>
    <property type="match status" value="1"/>
</dbReference>